<dbReference type="PROSITE" id="PS51077">
    <property type="entry name" value="HTH_ICLR"/>
    <property type="match status" value="1"/>
</dbReference>
<evidence type="ECO:0000256" key="3">
    <source>
        <dbReference type="ARBA" id="ARBA00023163"/>
    </source>
</evidence>
<dbReference type="Gene3D" id="1.10.10.10">
    <property type="entry name" value="Winged helix-like DNA-binding domain superfamily/Winged helix DNA-binding domain"/>
    <property type="match status" value="1"/>
</dbReference>
<gene>
    <name evidence="6" type="ORF">HY834_12655</name>
</gene>
<dbReference type="SUPFAM" id="SSF46785">
    <property type="entry name" value="Winged helix' DNA-binding domain"/>
    <property type="match status" value="1"/>
</dbReference>
<sequence length="265" mass="28770">MAVTNYGDAALKHRIPVIDRMMEVLSQLERRDSGLTIRDLVAQLHLPRTTIYRILNTLQMHDMVHRDESGAYQLGRRLLGLAAHVATGASEVDLVAVAQPFLDHLGAELGEGVKLSVLDRNGVLVLAAAQGRREYALTVAPGQRMEAHAGAASRLLLSYLPEAELAAWLDKPLVAFTAKTLTDPRRLRTELTRIRRLGWSQDKGETAPSIHAFAAPVFDTRGELVAALSVPFLAGTEPSRMEDIRLATIAAAKALTAAIPGPVVR</sequence>
<dbReference type="InterPro" id="IPR005471">
    <property type="entry name" value="Tscrpt_reg_IclR_N"/>
</dbReference>
<evidence type="ECO:0000259" key="5">
    <source>
        <dbReference type="PROSITE" id="PS51078"/>
    </source>
</evidence>
<dbReference type="InterPro" id="IPR050707">
    <property type="entry name" value="HTH_MetabolicPath_Reg"/>
</dbReference>
<evidence type="ECO:0000313" key="7">
    <source>
        <dbReference type="Proteomes" id="UP000782610"/>
    </source>
</evidence>
<organism evidence="6 7">
    <name type="scientific">Devosia nanyangense</name>
    <dbReference type="NCBI Taxonomy" id="1228055"/>
    <lineage>
        <taxon>Bacteria</taxon>
        <taxon>Pseudomonadati</taxon>
        <taxon>Pseudomonadota</taxon>
        <taxon>Alphaproteobacteria</taxon>
        <taxon>Hyphomicrobiales</taxon>
        <taxon>Devosiaceae</taxon>
        <taxon>Devosia</taxon>
    </lineage>
</organism>
<dbReference type="GO" id="GO:0003700">
    <property type="term" value="F:DNA-binding transcription factor activity"/>
    <property type="evidence" value="ECO:0007669"/>
    <property type="project" value="TreeGrafter"/>
</dbReference>
<dbReference type="InterPro" id="IPR029016">
    <property type="entry name" value="GAF-like_dom_sf"/>
</dbReference>
<dbReference type="Pfam" id="PF09339">
    <property type="entry name" value="HTH_IclR"/>
    <property type="match status" value="1"/>
</dbReference>
<evidence type="ECO:0000313" key="6">
    <source>
        <dbReference type="EMBL" id="MBI4922590.1"/>
    </source>
</evidence>
<reference evidence="6" key="1">
    <citation type="submission" date="2020-07" db="EMBL/GenBank/DDBJ databases">
        <title>Huge and variable diversity of episymbiotic CPR bacteria and DPANN archaea in groundwater ecosystems.</title>
        <authorList>
            <person name="He C.Y."/>
            <person name="Keren R."/>
            <person name="Whittaker M."/>
            <person name="Farag I.F."/>
            <person name="Doudna J."/>
            <person name="Cate J.H.D."/>
            <person name="Banfield J.F."/>
        </authorList>
    </citation>
    <scope>NUCLEOTIDE SEQUENCE</scope>
    <source>
        <strain evidence="6">NC_groundwater_1586_Pr3_B-0.1um_66_15</strain>
    </source>
</reference>
<dbReference type="EMBL" id="JACRAF010000034">
    <property type="protein sequence ID" value="MBI4922590.1"/>
    <property type="molecule type" value="Genomic_DNA"/>
</dbReference>
<dbReference type="PANTHER" id="PTHR30136">
    <property type="entry name" value="HELIX-TURN-HELIX TRANSCRIPTIONAL REGULATOR, ICLR FAMILY"/>
    <property type="match status" value="1"/>
</dbReference>
<feature type="domain" description="IclR-ED" evidence="5">
    <location>
        <begin position="77"/>
        <end position="261"/>
    </location>
</feature>
<dbReference type="InterPro" id="IPR036388">
    <property type="entry name" value="WH-like_DNA-bd_sf"/>
</dbReference>
<dbReference type="InterPro" id="IPR014757">
    <property type="entry name" value="Tscrpt_reg_IclR_C"/>
</dbReference>
<dbReference type="Pfam" id="PF01614">
    <property type="entry name" value="IclR_C"/>
    <property type="match status" value="1"/>
</dbReference>
<dbReference type="PANTHER" id="PTHR30136:SF24">
    <property type="entry name" value="HTH-TYPE TRANSCRIPTIONAL REPRESSOR ALLR"/>
    <property type="match status" value="1"/>
</dbReference>
<dbReference type="Proteomes" id="UP000782610">
    <property type="component" value="Unassembled WGS sequence"/>
</dbReference>
<dbReference type="GO" id="GO:0045892">
    <property type="term" value="P:negative regulation of DNA-templated transcription"/>
    <property type="evidence" value="ECO:0007669"/>
    <property type="project" value="TreeGrafter"/>
</dbReference>
<keyword evidence="3" id="KW-0804">Transcription</keyword>
<keyword evidence="2" id="KW-0238">DNA-binding</keyword>
<dbReference type="SUPFAM" id="SSF55781">
    <property type="entry name" value="GAF domain-like"/>
    <property type="match status" value="1"/>
</dbReference>
<dbReference type="AlphaFoldDB" id="A0A933L410"/>
<protein>
    <submittedName>
        <fullName evidence="6">IclR family transcriptional regulator</fullName>
    </submittedName>
</protein>
<evidence type="ECO:0000256" key="1">
    <source>
        <dbReference type="ARBA" id="ARBA00023015"/>
    </source>
</evidence>
<dbReference type="GO" id="GO:0003677">
    <property type="term" value="F:DNA binding"/>
    <property type="evidence" value="ECO:0007669"/>
    <property type="project" value="UniProtKB-KW"/>
</dbReference>
<feature type="domain" description="HTH iclR-type" evidence="4">
    <location>
        <begin position="15"/>
        <end position="76"/>
    </location>
</feature>
<proteinExistence type="predicted"/>
<keyword evidence="1" id="KW-0805">Transcription regulation</keyword>
<accession>A0A933L410</accession>
<dbReference type="PROSITE" id="PS51078">
    <property type="entry name" value="ICLR_ED"/>
    <property type="match status" value="1"/>
</dbReference>
<dbReference type="SMART" id="SM00346">
    <property type="entry name" value="HTH_ICLR"/>
    <property type="match status" value="1"/>
</dbReference>
<dbReference type="InterPro" id="IPR036390">
    <property type="entry name" value="WH_DNA-bd_sf"/>
</dbReference>
<comment type="caution">
    <text evidence="6">The sequence shown here is derived from an EMBL/GenBank/DDBJ whole genome shotgun (WGS) entry which is preliminary data.</text>
</comment>
<evidence type="ECO:0000259" key="4">
    <source>
        <dbReference type="PROSITE" id="PS51077"/>
    </source>
</evidence>
<name>A0A933L410_9HYPH</name>
<dbReference type="Gene3D" id="3.30.450.40">
    <property type="match status" value="1"/>
</dbReference>
<evidence type="ECO:0000256" key="2">
    <source>
        <dbReference type="ARBA" id="ARBA00023125"/>
    </source>
</evidence>